<dbReference type="RefSeq" id="XP_002794029.1">
    <property type="nucleotide sequence ID" value="XM_002793983.1"/>
</dbReference>
<sequence>MSLRNMAESHPVVLLSCRTFHAVPFTNAPENVLADAKNSSKVAGLNRQNWNHAARMNSIITISYSNGANPRSKKKANAKIRSQLLKQVHLSTSGIVSTIEATANQRMMKELVEVTLSKVLA</sequence>
<dbReference type="KEGG" id="pbl:PAAG_04301"/>
<organism evidence="1 2">
    <name type="scientific">Paracoccidioides lutzii (strain ATCC MYA-826 / Pb01)</name>
    <name type="common">Paracoccidioides brasiliensis</name>
    <dbReference type="NCBI Taxonomy" id="502779"/>
    <lineage>
        <taxon>Eukaryota</taxon>
        <taxon>Fungi</taxon>
        <taxon>Dikarya</taxon>
        <taxon>Ascomycota</taxon>
        <taxon>Pezizomycotina</taxon>
        <taxon>Eurotiomycetes</taxon>
        <taxon>Eurotiomycetidae</taxon>
        <taxon>Onygenales</taxon>
        <taxon>Ajellomycetaceae</taxon>
        <taxon>Paracoccidioides</taxon>
    </lineage>
</organism>
<name>C1H0K7_PARBA</name>
<dbReference type="EMBL" id="KN294001">
    <property type="protein sequence ID" value="EEH33248.1"/>
    <property type="molecule type" value="Genomic_DNA"/>
</dbReference>
<gene>
    <name evidence="1" type="ORF">PAAG_04301</name>
</gene>
<evidence type="ECO:0000313" key="2">
    <source>
        <dbReference type="Proteomes" id="UP000002059"/>
    </source>
</evidence>
<dbReference type="Proteomes" id="UP000002059">
    <property type="component" value="Partially assembled WGS sequence"/>
</dbReference>
<dbReference type="HOGENOM" id="CLU_2038750_0_0_1"/>
<keyword evidence="2" id="KW-1185">Reference proteome</keyword>
<protein>
    <submittedName>
        <fullName evidence="1">Uncharacterized protein</fullName>
    </submittedName>
</protein>
<evidence type="ECO:0000313" key="1">
    <source>
        <dbReference type="EMBL" id="EEH33248.1"/>
    </source>
</evidence>
<dbReference type="VEuPathDB" id="FungiDB:PAAG_04301"/>
<dbReference type="eggNOG" id="ENOG502T5F9">
    <property type="taxonomic scope" value="Eukaryota"/>
</dbReference>
<reference evidence="1 2" key="1">
    <citation type="journal article" date="2011" name="PLoS Genet.">
        <title>Comparative genomic analysis of human fungal pathogens causing paracoccidioidomycosis.</title>
        <authorList>
            <person name="Desjardins C.A."/>
            <person name="Champion M.D."/>
            <person name="Holder J.W."/>
            <person name="Muszewska A."/>
            <person name="Goldberg J."/>
            <person name="Bailao A.M."/>
            <person name="Brigido M.M."/>
            <person name="Ferreira M.E."/>
            <person name="Garcia A.M."/>
            <person name="Grynberg M."/>
            <person name="Gujja S."/>
            <person name="Heiman D.I."/>
            <person name="Henn M.R."/>
            <person name="Kodira C.D."/>
            <person name="Leon-Narvaez H."/>
            <person name="Longo L.V."/>
            <person name="Ma L.J."/>
            <person name="Malavazi I."/>
            <person name="Matsuo A.L."/>
            <person name="Morais F.V."/>
            <person name="Pereira M."/>
            <person name="Rodriguez-Brito S."/>
            <person name="Sakthikumar S."/>
            <person name="Salem-Izacc S.M."/>
            <person name="Sykes S.M."/>
            <person name="Teixeira M.M."/>
            <person name="Vallejo M.C."/>
            <person name="Walter M.E."/>
            <person name="Yandava C."/>
            <person name="Young S."/>
            <person name="Zeng Q."/>
            <person name="Zucker J."/>
            <person name="Felipe M.S."/>
            <person name="Goldman G.H."/>
            <person name="Haas B.J."/>
            <person name="McEwen J.G."/>
            <person name="Nino-Vega G."/>
            <person name="Puccia R."/>
            <person name="San-Blas G."/>
            <person name="Soares C.M."/>
            <person name="Birren B.W."/>
            <person name="Cuomo C.A."/>
        </authorList>
    </citation>
    <scope>NUCLEOTIDE SEQUENCE [LARGE SCALE GENOMIC DNA]</scope>
    <source>
        <strain evidence="2">ATCC MYA-826 / Pb01</strain>
    </source>
</reference>
<dbReference type="AlphaFoldDB" id="C1H0K7"/>
<accession>C1H0K7</accession>
<proteinExistence type="predicted"/>
<dbReference type="GeneID" id="9097170"/>